<dbReference type="STRING" id="399497.BW733_14530"/>
<dbReference type="PANTHER" id="PTHR33514">
    <property type="entry name" value="PROTEIN ABCI12, CHLOROPLASTIC"/>
    <property type="match status" value="1"/>
</dbReference>
<dbReference type="PANTHER" id="PTHR33514:SF15">
    <property type="entry name" value="COBALT TRANSPORT PROTEIN"/>
    <property type="match status" value="1"/>
</dbReference>
<keyword evidence="4 5" id="KW-0472">Membrane</keyword>
<evidence type="ECO:0000256" key="1">
    <source>
        <dbReference type="ARBA" id="ARBA00004141"/>
    </source>
</evidence>
<evidence type="ECO:0000256" key="4">
    <source>
        <dbReference type="ARBA" id="ARBA00023136"/>
    </source>
</evidence>
<dbReference type="GO" id="GO:0005886">
    <property type="term" value="C:plasma membrane"/>
    <property type="evidence" value="ECO:0007669"/>
    <property type="project" value="UniProtKB-ARBA"/>
</dbReference>
<dbReference type="Proteomes" id="UP000188235">
    <property type="component" value="Chromosome"/>
</dbReference>
<feature type="transmembrane region" description="Helical" evidence="5">
    <location>
        <begin position="311"/>
        <end position="332"/>
    </location>
</feature>
<feature type="transmembrane region" description="Helical" evidence="5">
    <location>
        <begin position="23"/>
        <end position="55"/>
    </location>
</feature>
<evidence type="ECO:0000256" key="2">
    <source>
        <dbReference type="ARBA" id="ARBA00022692"/>
    </source>
</evidence>
<keyword evidence="7" id="KW-1185">Reference proteome</keyword>
<sequence>MVATTRTVIQRYLLPRQLHPFAWWGYALAIAVAGSTTTNPLLLLGFIAVICLVTVSRRGSNPWARSFRMYLYLAAFIIVVRIGFRVLFGGADGPTILFTLPEIPLPSWVRGIRLLGPVSLESVLSGFYDGARLAMIVVCFGAANSLANPKKLLASLPGALYELGTVMIVAVSALPQLGESLQRVARARKLRRAPATRTRRERLRVVETIIVPVLSDALERSLSLAASMDVRGYGRTGTQTPRDRALSLGLALVSMGGLAVWAFRFLGGVPDLRLLDIPVISTVLLAVGVGAAVAALRISGRDVQRTQYRPIRWGLAETLAVACGVIPAVTIYLRANYADAWILFPSVSPFQWPALDLPLLLVLIVAALPAFITPAPEIRRSA</sequence>
<feature type="transmembrane region" description="Helical" evidence="5">
    <location>
        <begin position="352"/>
        <end position="372"/>
    </location>
</feature>
<evidence type="ECO:0000256" key="5">
    <source>
        <dbReference type="SAM" id="Phobius"/>
    </source>
</evidence>
<feature type="transmembrane region" description="Helical" evidence="5">
    <location>
        <begin position="245"/>
        <end position="267"/>
    </location>
</feature>
<evidence type="ECO:0000313" key="7">
    <source>
        <dbReference type="Proteomes" id="UP000188235"/>
    </source>
</evidence>
<keyword evidence="2 5" id="KW-0812">Transmembrane</keyword>
<keyword evidence="3 5" id="KW-1133">Transmembrane helix</keyword>
<evidence type="ECO:0000313" key="6">
    <source>
        <dbReference type="EMBL" id="AQP52647.1"/>
    </source>
</evidence>
<dbReference type="InterPro" id="IPR003339">
    <property type="entry name" value="ABC/ECF_trnsptr_transmembrane"/>
</dbReference>
<feature type="transmembrane region" description="Helical" evidence="5">
    <location>
        <begin position="279"/>
        <end position="299"/>
    </location>
</feature>
<feature type="transmembrane region" description="Helical" evidence="5">
    <location>
        <begin position="67"/>
        <end position="88"/>
    </location>
</feature>
<proteinExistence type="predicted"/>
<gene>
    <name evidence="6" type="ORF">BW733_14530</name>
</gene>
<evidence type="ECO:0008006" key="8">
    <source>
        <dbReference type="Google" id="ProtNLM"/>
    </source>
</evidence>
<dbReference type="AlphaFoldDB" id="A0A1Q2D2N1"/>
<reference evidence="6 7" key="1">
    <citation type="journal article" date="2008" name="Int. J. Syst. Evol. Microbiol.">
        <title>Tessaracoccus flavescens sp. nov., isolated from marine sediment.</title>
        <authorList>
            <person name="Lee D.W."/>
            <person name="Lee S.D."/>
        </authorList>
    </citation>
    <scope>NUCLEOTIDE SEQUENCE [LARGE SCALE GENOMIC DNA]</scope>
    <source>
        <strain evidence="6 7">SST-39T</strain>
    </source>
</reference>
<dbReference type="KEGG" id="tfa:BW733_14530"/>
<comment type="subcellular location">
    <subcellularLocation>
        <location evidence="1">Membrane</location>
        <topology evidence="1">Multi-pass membrane protein</topology>
    </subcellularLocation>
</comment>
<name>A0A1Q2D2N1_9ACTN</name>
<organism evidence="6 7">
    <name type="scientific">Tessaracoccus flavescens</name>
    <dbReference type="NCBI Taxonomy" id="399497"/>
    <lineage>
        <taxon>Bacteria</taxon>
        <taxon>Bacillati</taxon>
        <taxon>Actinomycetota</taxon>
        <taxon>Actinomycetes</taxon>
        <taxon>Propionibacteriales</taxon>
        <taxon>Propionibacteriaceae</taxon>
        <taxon>Tessaracoccus</taxon>
    </lineage>
</organism>
<evidence type="ECO:0000256" key="3">
    <source>
        <dbReference type="ARBA" id="ARBA00022989"/>
    </source>
</evidence>
<accession>A0A1Q2D2N1</accession>
<dbReference type="CDD" id="cd16914">
    <property type="entry name" value="EcfT"/>
    <property type="match status" value="1"/>
</dbReference>
<protein>
    <recommendedName>
        <fullName evidence="8">Cobalt ABC transporter permease</fullName>
    </recommendedName>
</protein>
<dbReference type="EMBL" id="CP019607">
    <property type="protein sequence ID" value="AQP52647.1"/>
    <property type="molecule type" value="Genomic_DNA"/>
</dbReference>
<dbReference type="Pfam" id="PF02361">
    <property type="entry name" value="CbiQ"/>
    <property type="match status" value="1"/>
</dbReference>